<dbReference type="PRINTS" id="PR00313">
    <property type="entry name" value="CABNDNGRPT"/>
</dbReference>
<dbReference type="Gene3D" id="2.150.10.10">
    <property type="entry name" value="Serralysin-like metalloprotease, C-terminal"/>
    <property type="match status" value="1"/>
</dbReference>
<dbReference type="RefSeq" id="WP_309392952.1">
    <property type="nucleotide sequence ID" value="NZ_JADBEO010000032.1"/>
</dbReference>
<comment type="caution">
    <text evidence="1">The sequence shown here is derived from an EMBL/GenBank/DDBJ whole genome shotgun (WGS) entry which is preliminary data.</text>
</comment>
<gene>
    <name evidence="1" type="ORF">IHQ68_14200</name>
</gene>
<sequence>MATIEASNKLGFSLGYVNFNDLTQGEDYTATSNLFRVSYGGGEYDEFHGNGFKYDASGYPVAGTVKSYTYSSGDGVVIELSDLNVKAVDIAAAARTVSTSDDIALINRELDKGDDHFIGAAKGDDFASLGGSDYLEGRGGKDDLDGGAGKDVLSGGDGNDTLTGGLGDDRFRFDADLGKNNVDVITDFQIKGDTLALDHNVFRGLGTGGLDKDAFFVGDEAHDRSDRIIYNDKSGKLFYDPDGSGKQDAIAFAKLDAGLDLSAKDFDLF</sequence>
<dbReference type="EMBL" id="JADBEO010000032">
    <property type="protein sequence ID" value="MDR4307772.1"/>
    <property type="molecule type" value="Genomic_DNA"/>
</dbReference>
<organism evidence="1 2">
    <name type="scientific">Chelatococcus sambhunathii</name>
    <dbReference type="NCBI Taxonomy" id="363953"/>
    <lineage>
        <taxon>Bacteria</taxon>
        <taxon>Pseudomonadati</taxon>
        <taxon>Pseudomonadota</taxon>
        <taxon>Alphaproteobacteria</taxon>
        <taxon>Hyphomicrobiales</taxon>
        <taxon>Chelatococcaceae</taxon>
        <taxon>Chelatococcus</taxon>
    </lineage>
</organism>
<reference evidence="1" key="1">
    <citation type="submission" date="2020-10" db="EMBL/GenBank/DDBJ databases">
        <authorList>
            <person name="Abbas A."/>
            <person name="Razzaq R."/>
            <person name="Waqas M."/>
            <person name="Abbas N."/>
            <person name="Nielsen T.K."/>
            <person name="Hansen L.H."/>
            <person name="Hussain S."/>
            <person name="Shahid M."/>
        </authorList>
    </citation>
    <scope>NUCLEOTIDE SEQUENCE</scope>
    <source>
        <strain evidence="1">S14</strain>
    </source>
</reference>
<dbReference type="InterPro" id="IPR001343">
    <property type="entry name" value="Hemolysn_Ca-bd"/>
</dbReference>
<dbReference type="InterPro" id="IPR011049">
    <property type="entry name" value="Serralysin-like_metalloprot_C"/>
</dbReference>
<dbReference type="Pfam" id="PF00353">
    <property type="entry name" value="HemolysinCabind"/>
    <property type="match status" value="1"/>
</dbReference>
<keyword evidence="2" id="KW-1185">Reference proteome</keyword>
<evidence type="ECO:0008006" key="3">
    <source>
        <dbReference type="Google" id="ProtNLM"/>
    </source>
</evidence>
<dbReference type="SUPFAM" id="SSF51120">
    <property type="entry name" value="beta-Roll"/>
    <property type="match status" value="1"/>
</dbReference>
<name>A0ABU1DI31_9HYPH</name>
<evidence type="ECO:0000313" key="2">
    <source>
        <dbReference type="Proteomes" id="UP001181622"/>
    </source>
</evidence>
<accession>A0ABU1DI31</accession>
<dbReference type="InterPro" id="IPR018511">
    <property type="entry name" value="Hemolysin-typ_Ca-bd_CS"/>
</dbReference>
<protein>
    <recommendedName>
        <fullName evidence="3">Hemolysin-type calcium-binding repeat (2 copies)</fullName>
    </recommendedName>
</protein>
<proteinExistence type="predicted"/>
<evidence type="ECO:0000313" key="1">
    <source>
        <dbReference type="EMBL" id="MDR4307772.1"/>
    </source>
</evidence>
<dbReference type="Proteomes" id="UP001181622">
    <property type="component" value="Unassembled WGS sequence"/>
</dbReference>
<dbReference type="PROSITE" id="PS00330">
    <property type="entry name" value="HEMOLYSIN_CALCIUM"/>
    <property type="match status" value="3"/>
</dbReference>